<dbReference type="SMART" id="SM00421">
    <property type="entry name" value="HTH_LUXR"/>
    <property type="match status" value="1"/>
</dbReference>
<organism evidence="6 7">
    <name type="scientific">Streptomyces spiramenti</name>
    <dbReference type="NCBI Taxonomy" id="2720606"/>
    <lineage>
        <taxon>Bacteria</taxon>
        <taxon>Bacillati</taxon>
        <taxon>Actinomycetota</taxon>
        <taxon>Actinomycetes</taxon>
        <taxon>Kitasatosporales</taxon>
        <taxon>Streptomycetaceae</taxon>
        <taxon>Streptomyces</taxon>
    </lineage>
</organism>
<dbReference type="PRINTS" id="PR00038">
    <property type="entry name" value="HTHLUXR"/>
</dbReference>
<keyword evidence="7" id="KW-1185">Reference proteome</keyword>
<dbReference type="PROSITE" id="PS50043">
    <property type="entry name" value="HTH_LUXR_2"/>
    <property type="match status" value="1"/>
</dbReference>
<protein>
    <submittedName>
        <fullName evidence="6">Response regulator transcription factor</fullName>
    </submittedName>
</protein>
<evidence type="ECO:0000313" key="7">
    <source>
        <dbReference type="Proteomes" id="UP000746503"/>
    </source>
</evidence>
<evidence type="ECO:0000259" key="5">
    <source>
        <dbReference type="PROSITE" id="PS50110"/>
    </source>
</evidence>
<evidence type="ECO:0000256" key="3">
    <source>
        <dbReference type="SAM" id="MobiDB-lite"/>
    </source>
</evidence>
<dbReference type="Gene3D" id="1.10.10.10">
    <property type="entry name" value="Winged helix-like DNA-binding domain superfamily/Winged helix DNA-binding domain"/>
    <property type="match status" value="1"/>
</dbReference>
<dbReference type="Proteomes" id="UP000746503">
    <property type="component" value="Unassembled WGS sequence"/>
</dbReference>
<keyword evidence="1" id="KW-0238">DNA-binding</keyword>
<evidence type="ECO:0000313" key="6">
    <source>
        <dbReference type="EMBL" id="NJP67682.1"/>
    </source>
</evidence>
<feature type="compositionally biased region" description="Gly residues" evidence="3">
    <location>
        <begin position="7"/>
        <end position="27"/>
    </location>
</feature>
<evidence type="ECO:0000256" key="2">
    <source>
        <dbReference type="PROSITE-ProRule" id="PRU00169"/>
    </source>
</evidence>
<name>A0ABX1ATD9_9ACTN</name>
<feature type="region of interest" description="Disordered" evidence="3">
    <location>
        <begin position="1"/>
        <end position="27"/>
    </location>
</feature>
<dbReference type="InterPro" id="IPR016032">
    <property type="entry name" value="Sig_transdc_resp-reg_C-effctor"/>
</dbReference>
<dbReference type="SUPFAM" id="SSF52172">
    <property type="entry name" value="CheY-like"/>
    <property type="match status" value="1"/>
</dbReference>
<dbReference type="PROSITE" id="PS50110">
    <property type="entry name" value="RESPONSE_REGULATORY"/>
    <property type="match status" value="1"/>
</dbReference>
<comment type="caution">
    <text evidence="6">The sequence shown here is derived from an EMBL/GenBank/DDBJ whole genome shotgun (WGS) entry which is preliminary data.</text>
</comment>
<dbReference type="SMART" id="SM00448">
    <property type="entry name" value="REC"/>
    <property type="match status" value="1"/>
</dbReference>
<proteinExistence type="predicted"/>
<dbReference type="EMBL" id="JAAVJB010000130">
    <property type="protein sequence ID" value="NJP67682.1"/>
    <property type="molecule type" value="Genomic_DNA"/>
</dbReference>
<sequence length="233" mass="23582">MTRRSDGGTGSGDGADSGGGGGTGGASGGAVRPIRVLLADDEHLIRGAVAALLALEEDLAVVAEAASGPEAVAMAQAHRPDVAVLDLQMPGADGVAVATAIRAELPSCRTMIVTGHGRPGHLKRALAAGVRGFMPKTVSAQRLAEIIRSVHAGQRFVDPDLAADAISSGDSPLTTREAELLELAADGAPIAEIAERAALAAGTVRNYLSAAVAKLQADNRHAAVRIARENGWI</sequence>
<dbReference type="InterPro" id="IPR011006">
    <property type="entry name" value="CheY-like_superfamily"/>
</dbReference>
<gene>
    <name evidence="6" type="ORF">HCJ92_15565</name>
</gene>
<accession>A0ABX1ATD9</accession>
<dbReference type="InterPro" id="IPR036388">
    <property type="entry name" value="WH-like_DNA-bd_sf"/>
</dbReference>
<dbReference type="SUPFAM" id="SSF46894">
    <property type="entry name" value="C-terminal effector domain of the bipartite response regulators"/>
    <property type="match status" value="1"/>
</dbReference>
<reference evidence="6 7" key="1">
    <citation type="submission" date="2020-03" db="EMBL/GenBank/DDBJ databases">
        <title>Draft genome of Streptomyces sp. ventii, isolated from the Axial Seamount in the Pacific Ocean, and resequencing of the two type strains Streptomyces lonarensis strain NCL 716 and Streptomyces bohaiensis strain 11A07.</title>
        <authorList>
            <person name="Loughran R.M."/>
            <person name="Pfannmuller K.M."/>
            <person name="Wasson B.J."/>
            <person name="Deadmond M.C."/>
            <person name="Paddock B.E."/>
            <person name="Koyack M.J."/>
            <person name="Gallegos D.A."/>
            <person name="Mitchell E.A."/>
            <person name="Ushijima B."/>
            <person name="Saw J.H."/>
            <person name="Mcphail K.L."/>
            <person name="Videau P."/>
        </authorList>
    </citation>
    <scope>NUCLEOTIDE SEQUENCE [LARGE SCALE GENOMIC DNA]</scope>
    <source>
        <strain evidence="7">5675061</strain>
    </source>
</reference>
<dbReference type="PANTHER" id="PTHR43214:SF42">
    <property type="entry name" value="TRANSCRIPTIONAL REGULATORY PROTEIN DESR"/>
    <property type="match status" value="1"/>
</dbReference>
<dbReference type="CDD" id="cd06170">
    <property type="entry name" value="LuxR_C_like"/>
    <property type="match status" value="1"/>
</dbReference>
<dbReference type="InterPro" id="IPR001789">
    <property type="entry name" value="Sig_transdc_resp-reg_receiver"/>
</dbReference>
<keyword evidence="2" id="KW-0597">Phosphoprotein</keyword>
<feature type="modified residue" description="4-aspartylphosphate" evidence="2">
    <location>
        <position position="86"/>
    </location>
</feature>
<feature type="domain" description="Response regulatory" evidence="5">
    <location>
        <begin position="35"/>
        <end position="151"/>
    </location>
</feature>
<evidence type="ECO:0000256" key="1">
    <source>
        <dbReference type="ARBA" id="ARBA00023125"/>
    </source>
</evidence>
<dbReference type="Gene3D" id="3.40.50.2300">
    <property type="match status" value="1"/>
</dbReference>
<dbReference type="InterPro" id="IPR000792">
    <property type="entry name" value="Tscrpt_reg_LuxR_C"/>
</dbReference>
<dbReference type="PANTHER" id="PTHR43214">
    <property type="entry name" value="TWO-COMPONENT RESPONSE REGULATOR"/>
    <property type="match status" value="1"/>
</dbReference>
<feature type="domain" description="HTH luxR-type" evidence="4">
    <location>
        <begin position="166"/>
        <end position="231"/>
    </location>
</feature>
<evidence type="ECO:0000259" key="4">
    <source>
        <dbReference type="PROSITE" id="PS50043"/>
    </source>
</evidence>
<dbReference type="Pfam" id="PF00196">
    <property type="entry name" value="GerE"/>
    <property type="match status" value="1"/>
</dbReference>
<dbReference type="Pfam" id="PF00072">
    <property type="entry name" value="Response_reg"/>
    <property type="match status" value="1"/>
</dbReference>
<dbReference type="InterPro" id="IPR039420">
    <property type="entry name" value="WalR-like"/>
</dbReference>